<organism evidence="1 2">
    <name type="scientific">Spartinivicinus marinus</name>
    <dbReference type="NCBI Taxonomy" id="2994442"/>
    <lineage>
        <taxon>Bacteria</taxon>
        <taxon>Pseudomonadati</taxon>
        <taxon>Pseudomonadota</taxon>
        <taxon>Gammaproteobacteria</taxon>
        <taxon>Oceanospirillales</taxon>
        <taxon>Zooshikellaceae</taxon>
        <taxon>Spartinivicinus</taxon>
    </lineage>
</organism>
<dbReference type="EMBL" id="JACCKB010000286">
    <property type="protein sequence ID" value="NYZ70131.1"/>
    <property type="molecule type" value="Genomic_DNA"/>
</dbReference>
<reference evidence="1 2" key="1">
    <citation type="submission" date="2020-07" db="EMBL/GenBank/DDBJ databases">
        <title>Endozoicomonas sp. nov., isolated from sediment.</title>
        <authorList>
            <person name="Gu T."/>
        </authorList>
    </citation>
    <scope>NUCLEOTIDE SEQUENCE [LARGE SCALE GENOMIC DNA]</scope>
    <source>
        <strain evidence="1 2">SM1973</strain>
    </source>
</reference>
<gene>
    <name evidence="1" type="ORF">H0A36_29390</name>
</gene>
<name>A0A853IJ73_9GAMM</name>
<accession>A0A853IJ73</accession>
<dbReference type="Proteomes" id="UP000569732">
    <property type="component" value="Unassembled WGS sequence"/>
</dbReference>
<evidence type="ECO:0000313" key="2">
    <source>
        <dbReference type="Proteomes" id="UP000569732"/>
    </source>
</evidence>
<sequence>MDEIDLIKHKELIHFLDKEFKFNTPQPSDSIADIMYAAGARHTIDALVFGLKDQEEGAYQK</sequence>
<dbReference type="RefSeq" id="WP_180572060.1">
    <property type="nucleotide sequence ID" value="NZ_JACCKB010000286.1"/>
</dbReference>
<evidence type="ECO:0000313" key="1">
    <source>
        <dbReference type="EMBL" id="NYZ70131.1"/>
    </source>
</evidence>
<proteinExistence type="predicted"/>
<keyword evidence="2" id="KW-1185">Reference proteome</keyword>
<dbReference type="AlphaFoldDB" id="A0A853IJ73"/>
<protein>
    <submittedName>
        <fullName evidence="1">Uncharacterized protein</fullName>
    </submittedName>
</protein>
<comment type="caution">
    <text evidence="1">The sequence shown here is derived from an EMBL/GenBank/DDBJ whole genome shotgun (WGS) entry which is preliminary data.</text>
</comment>